<evidence type="ECO:0000313" key="14">
    <source>
        <dbReference type="Proteomes" id="UP000055590"/>
    </source>
</evidence>
<evidence type="ECO:0000256" key="5">
    <source>
        <dbReference type="ARBA" id="ARBA00022737"/>
    </source>
</evidence>
<evidence type="ECO:0000259" key="12">
    <source>
        <dbReference type="PROSITE" id="PS50106"/>
    </source>
</evidence>
<feature type="binding site" evidence="10">
    <location>
        <begin position="251"/>
        <end position="253"/>
    </location>
    <ligand>
        <name>substrate</name>
    </ligand>
</feature>
<dbReference type="InterPro" id="IPR001940">
    <property type="entry name" value="Peptidase_S1C"/>
</dbReference>
<sequence>MSSFARGLFIGAAGCAALAASLAVVSPISFEGSTAHAKGRSELWHEYGDGRPSPAIPNGFSPLPSLAPLVKTLKPAVVSVSTASVVRSRRRGGPDPFEEFFRRFMGEQGQRDGAGPAPAPRGQGERIMPRSMGSGFILHESGLVLTNNHVIDGADQIEVKLADGREFKAQVVGSDPKTDVALLRLENAKDLPAVMLGDSDAAEVGDWVVAIGNPFGLSHSVSMGIVSAKERFIGAGPYDDFIQTDAAINPGNSGGPLFNSRGEVIGINTAIVAQGQGIGFAVPINLVKALVPQLEGKGHVSRGWLGVATQDLTAELAKGLSLGKQHGALVADVVPGSPAEAAGVRPGDVIVSVDGRTIETYAQLSRTVAFLSPGTRIALGVMREGKQQRLDVTISERTDDEMAARPRSKSPAGEADPLLGLTVGEVTAETARSLGIARGGGVVVTDVQPGSAAARAGVAANDVLLEVNRRPVRSLPEYRDAVRSIGSGEMILLRIQRGDSAIYLAVRPG</sequence>
<evidence type="ECO:0000256" key="1">
    <source>
        <dbReference type="ARBA" id="ARBA00004418"/>
    </source>
</evidence>
<dbReference type="InterPro" id="IPR001478">
    <property type="entry name" value="PDZ"/>
</dbReference>
<keyword evidence="7" id="KW-0378">Hydrolase</keyword>
<evidence type="ECO:0000256" key="6">
    <source>
        <dbReference type="ARBA" id="ARBA00022764"/>
    </source>
</evidence>
<comment type="similarity">
    <text evidence="2">Belongs to the peptidase S1C family.</text>
</comment>
<dbReference type="OrthoDB" id="9758917at2"/>
<evidence type="ECO:0000256" key="11">
    <source>
        <dbReference type="SAM" id="SignalP"/>
    </source>
</evidence>
<evidence type="ECO:0000256" key="2">
    <source>
        <dbReference type="ARBA" id="ARBA00010541"/>
    </source>
</evidence>
<feature type="active site" description="Charge relay system" evidence="9">
    <location>
        <position position="253"/>
    </location>
</feature>
<keyword evidence="5" id="KW-0677">Repeat</keyword>
<dbReference type="GO" id="GO:0006508">
    <property type="term" value="P:proteolysis"/>
    <property type="evidence" value="ECO:0007669"/>
    <property type="project" value="UniProtKB-KW"/>
</dbReference>
<feature type="binding site" evidence="10">
    <location>
        <position position="179"/>
    </location>
    <ligand>
        <name>substrate</name>
    </ligand>
</feature>
<dbReference type="GO" id="GO:0004252">
    <property type="term" value="F:serine-type endopeptidase activity"/>
    <property type="evidence" value="ECO:0007669"/>
    <property type="project" value="InterPro"/>
</dbReference>
<proteinExistence type="inferred from homology"/>
<dbReference type="InterPro" id="IPR041489">
    <property type="entry name" value="PDZ_6"/>
</dbReference>
<dbReference type="EMBL" id="CP012332">
    <property type="protein sequence ID" value="AKU91606.1"/>
    <property type="molecule type" value="Genomic_DNA"/>
</dbReference>
<feature type="binding site" evidence="10">
    <location>
        <begin position="269"/>
        <end position="273"/>
    </location>
    <ligand>
        <name>substrate</name>
    </ligand>
</feature>
<dbReference type="CDD" id="cd10839">
    <property type="entry name" value="cpPDZ1_DegP-like"/>
    <property type="match status" value="1"/>
</dbReference>
<dbReference type="PANTHER" id="PTHR22939:SF129">
    <property type="entry name" value="SERINE PROTEASE HTRA2, MITOCHONDRIAL"/>
    <property type="match status" value="1"/>
</dbReference>
<dbReference type="SUPFAM" id="SSF50156">
    <property type="entry name" value="PDZ domain-like"/>
    <property type="match status" value="2"/>
</dbReference>
<dbReference type="SMART" id="SM00228">
    <property type="entry name" value="PDZ"/>
    <property type="match status" value="2"/>
</dbReference>
<dbReference type="Pfam" id="PF13365">
    <property type="entry name" value="Trypsin_2"/>
    <property type="match status" value="1"/>
</dbReference>
<dbReference type="Gene3D" id="2.30.42.10">
    <property type="match status" value="2"/>
</dbReference>
<comment type="subcellular location">
    <subcellularLocation>
        <location evidence="1">Periplasm</location>
    </subcellularLocation>
</comment>
<dbReference type="PRINTS" id="PR00834">
    <property type="entry name" value="PROTEASES2C"/>
</dbReference>
<evidence type="ECO:0000313" key="13">
    <source>
        <dbReference type="EMBL" id="AKU91606.1"/>
    </source>
</evidence>
<dbReference type="InterPro" id="IPR009003">
    <property type="entry name" value="Peptidase_S1_PA"/>
</dbReference>
<dbReference type="PANTHER" id="PTHR22939">
    <property type="entry name" value="SERINE PROTEASE FAMILY S1C HTRA-RELATED"/>
    <property type="match status" value="1"/>
</dbReference>
<dbReference type="NCBIfam" id="TIGR02037">
    <property type="entry name" value="degP_htrA_DO"/>
    <property type="match status" value="1"/>
</dbReference>
<evidence type="ECO:0000256" key="4">
    <source>
        <dbReference type="ARBA" id="ARBA00022729"/>
    </source>
</evidence>
<keyword evidence="6" id="KW-0574">Periplasm</keyword>
<dbReference type="Pfam" id="PF17820">
    <property type="entry name" value="PDZ_6"/>
    <property type="match status" value="1"/>
</dbReference>
<gene>
    <name evidence="13" type="ORF">AKJ08_1993</name>
</gene>
<dbReference type="PROSITE" id="PS50106">
    <property type="entry name" value="PDZ"/>
    <property type="match status" value="2"/>
</dbReference>
<dbReference type="STRING" id="1391653.AKJ08_1993"/>
<dbReference type="RefSeq" id="WP_050725897.1">
    <property type="nucleotide sequence ID" value="NZ_CP012332.1"/>
</dbReference>
<feature type="signal peptide" evidence="11">
    <location>
        <begin position="1"/>
        <end position="19"/>
    </location>
</feature>
<dbReference type="Gene3D" id="2.40.10.120">
    <property type="match status" value="1"/>
</dbReference>
<feature type="active site" description="Charge relay system" evidence="9">
    <location>
        <position position="149"/>
    </location>
</feature>
<evidence type="ECO:0000256" key="7">
    <source>
        <dbReference type="ARBA" id="ARBA00022801"/>
    </source>
</evidence>
<feature type="domain" description="PDZ" evidence="12">
    <location>
        <begin position="409"/>
        <end position="499"/>
    </location>
</feature>
<protein>
    <submittedName>
        <fullName evidence="13">HtrA protease/chaperone protein</fullName>
    </submittedName>
</protein>
<keyword evidence="4 11" id="KW-0732">Signal</keyword>
<dbReference type="InterPro" id="IPR036034">
    <property type="entry name" value="PDZ_sf"/>
</dbReference>
<feature type="active site" description="Charge relay system" evidence="9">
    <location>
        <position position="179"/>
    </location>
</feature>
<feature type="binding site" evidence="10">
    <location>
        <position position="149"/>
    </location>
    <ligand>
        <name>substrate</name>
    </ligand>
</feature>
<evidence type="ECO:0000256" key="3">
    <source>
        <dbReference type="ARBA" id="ARBA00022670"/>
    </source>
</evidence>
<dbReference type="Pfam" id="PF13180">
    <property type="entry name" value="PDZ_2"/>
    <property type="match status" value="1"/>
</dbReference>
<evidence type="ECO:0000256" key="9">
    <source>
        <dbReference type="PIRSR" id="PIRSR611782-1"/>
    </source>
</evidence>
<keyword evidence="3 13" id="KW-0645">Protease</keyword>
<dbReference type="SUPFAM" id="SSF50494">
    <property type="entry name" value="Trypsin-like serine proteases"/>
    <property type="match status" value="1"/>
</dbReference>
<dbReference type="AlphaFoldDB" id="A0A0K1PDV8"/>
<feature type="domain" description="PDZ" evidence="12">
    <location>
        <begin position="319"/>
        <end position="385"/>
    </location>
</feature>
<dbReference type="KEGG" id="vin:AKJ08_1993"/>
<dbReference type="InterPro" id="IPR011782">
    <property type="entry name" value="Pept_S1C_Do"/>
</dbReference>
<dbReference type="GO" id="GO:0042597">
    <property type="term" value="C:periplasmic space"/>
    <property type="evidence" value="ECO:0007669"/>
    <property type="project" value="UniProtKB-SubCell"/>
</dbReference>
<name>A0A0K1PDV8_9BACT</name>
<keyword evidence="14" id="KW-1185">Reference proteome</keyword>
<dbReference type="Proteomes" id="UP000055590">
    <property type="component" value="Chromosome"/>
</dbReference>
<feature type="chain" id="PRO_5038530800" evidence="11">
    <location>
        <begin position="20"/>
        <end position="509"/>
    </location>
</feature>
<evidence type="ECO:0000256" key="8">
    <source>
        <dbReference type="ARBA" id="ARBA00022825"/>
    </source>
</evidence>
<evidence type="ECO:0000256" key="10">
    <source>
        <dbReference type="PIRSR" id="PIRSR611782-2"/>
    </source>
</evidence>
<organism evidence="13 14">
    <name type="scientific">Vulgatibacter incomptus</name>
    <dbReference type="NCBI Taxonomy" id="1391653"/>
    <lineage>
        <taxon>Bacteria</taxon>
        <taxon>Pseudomonadati</taxon>
        <taxon>Myxococcota</taxon>
        <taxon>Myxococcia</taxon>
        <taxon>Myxococcales</taxon>
        <taxon>Cystobacterineae</taxon>
        <taxon>Vulgatibacteraceae</taxon>
        <taxon>Vulgatibacter</taxon>
    </lineage>
</organism>
<accession>A0A0K1PDV8</accession>
<keyword evidence="8" id="KW-0720">Serine protease</keyword>
<reference evidence="13 14" key="1">
    <citation type="submission" date="2015-08" db="EMBL/GenBank/DDBJ databases">
        <authorList>
            <person name="Babu N.S."/>
            <person name="Beckwith C.J."/>
            <person name="Beseler K.G."/>
            <person name="Brison A."/>
            <person name="Carone J.V."/>
            <person name="Caskin T.P."/>
            <person name="Diamond M."/>
            <person name="Durham M.E."/>
            <person name="Foxe J.M."/>
            <person name="Go M."/>
            <person name="Henderson B.A."/>
            <person name="Jones I.B."/>
            <person name="McGettigan J.A."/>
            <person name="Micheletti S.J."/>
            <person name="Nasrallah M.E."/>
            <person name="Ortiz D."/>
            <person name="Piller C.R."/>
            <person name="Privatt S.R."/>
            <person name="Schneider S.L."/>
            <person name="Sharp S."/>
            <person name="Smith T.C."/>
            <person name="Stanton J.D."/>
            <person name="Ullery H.E."/>
            <person name="Wilson R.J."/>
            <person name="Serrano M.G."/>
            <person name="Buck G."/>
            <person name="Lee V."/>
            <person name="Wang Y."/>
            <person name="Carvalho R."/>
            <person name="Voegtly L."/>
            <person name="Shi R."/>
            <person name="Duckworth R."/>
            <person name="Johnson A."/>
            <person name="Loviza R."/>
            <person name="Walstead R."/>
            <person name="Shah Z."/>
            <person name="Kiflezghi M."/>
            <person name="Wade K."/>
            <person name="Ball S.L."/>
            <person name="Bradley K.W."/>
            <person name="Asai D.J."/>
            <person name="Bowman C.A."/>
            <person name="Russell D.A."/>
            <person name="Pope W.H."/>
            <person name="Jacobs-Sera D."/>
            <person name="Hendrix R.W."/>
            <person name="Hatfull G.F."/>
        </authorList>
    </citation>
    <scope>NUCLEOTIDE SEQUENCE [LARGE SCALE GENOMIC DNA]</scope>
    <source>
        <strain evidence="13 14">DSM 27710</strain>
    </source>
</reference>